<dbReference type="AlphaFoldDB" id="A0A8X6HIW0"/>
<proteinExistence type="predicted"/>
<evidence type="ECO:0000313" key="1">
    <source>
        <dbReference type="EMBL" id="GFR03919.1"/>
    </source>
</evidence>
<evidence type="ECO:0000313" key="2">
    <source>
        <dbReference type="Proteomes" id="UP000887116"/>
    </source>
</evidence>
<dbReference type="EMBL" id="BMAO01005782">
    <property type="protein sequence ID" value="GFR03919.1"/>
    <property type="molecule type" value="Genomic_DNA"/>
</dbReference>
<dbReference type="Proteomes" id="UP000887116">
    <property type="component" value="Unassembled WGS sequence"/>
</dbReference>
<organism evidence="1 2">
    <name type="scientific">Trichonephila clavata</name>
    <name type="common">Joro spider</name>
    <name type="synonym">Nephila clavata</name>
    <dbReference type="NCBI Taxonomy" id="2740835"/>
    <lineage>
        <taxon>Eukaryota</taxon>
        <taxon>Metazoa</taxon>
        <taxon>Ecdysozoa</taxon>
        <taxon>Arthropoda</taxon>
        <taxon>Chelicerata</taxon>
        <taxon>Arachnida</taxon>
        <taxon>Araneae</taxon>
        <taxon>Araneomorphae</taxon>
        <taxon>Entelegynae</taxon>
        <taxon>Araneoidea</taxon>
        <taxon>Nephilidae</taxon>
        <taxon>Trichonephila</taxon>
    </lineage>
</organism>
<gene>
    <name evidence="1" type="ORF">TNCT_299041</name>
</gene>
<name>A0A8X6HIW0_TRICU</name>
<comment type="caution">
    <text evidence="1">The sequence shown here is derived from an EMBL/GenBank/DDBJ whole genome shotgun (WGS) entry which is preliminary data.</text>
</comment>
<accession>A0A8X6HIW0</accession>
<sequence>LKRELKNCQKLLPISISGSVSQNDLSIETDIICQSSSRIFKKIEGFFCITKNTNIIS</sequence>
<protein>
    <submittedName>
        <fullName evidence="1">Uncharacterized protein</fullName>
    </submittedName>
</protein>
<reference evidence="1" key="1">
    <citation type="submission" date="2020-07" db="EMBL/GenBank/DDBJ databases">
        <title>Multicomponent nature underlies the extraordinary mechanical properties of spider dragline silk.</title>
        <authorList>
            <person name="Kono N."/>
            <person name="Nakamura H."/>
            <person name="Mori M."/>
            <person name="Yoshida Y."/>
            <person name="Ohtoshi R."/>
            <person name="Malay A.D."/>
            <person name="Moran D.A.P."/>
            <person name="Tomita M."/>
            <person name="Numata K."/>
            <person name="Arakawa K."/>
        </authorList>
    </citation>
    <scope>NUCLEOTIDE SEQUENCE</scope>
</reference>
<keyword evidence="2" id="KW-1185">Reference proteome</keyword>
<feature type="non-terminal residue" evidence="1">
    <location>
        <position position="1"/>
    </location>
</feature>